<proteinExistence type="predicted"/>
<feature type="transmembrane region" description="Helical" evidence="1">
    <location>
        <begin position="162"/>
        <end position="179"/>
    </location>
</feature>
<protein>
    <recommendedName>
        <fullName evidence="4">GDT1 family protein</fullName>
    </recommendedName>
</protein>
<keyword evidence="1" id="KW-0472">Membrane</keyword>
<keyword evidence="1" id="KW-0812">Transmembrane</keyword>
<feature type="transmembrane region" description="Helical" evidence="1">
    <location>
        <begin position="69"/>
        <end position="87"/>
    </location>
</feature>
<dbReference type="RefSeq" id="WP_079731120.1">
    <property type="nucleotide sequence ID" value="NZ_FVZE01000005.1"/>
</dbReference>
<sequence>MPAFYLTFLGVLLAGFGARDQVTIAGLTARQGQRPGVLLVTLVCTGLTSALAAWAASKTLPVLPPPARAIFAGIAIGLAGLESMILSPRRKPKEPTNSLGALGLVLAAAQVTDAVRFLIFGLAVGLGAPLAAGSGGLLGGIVLSILAWAAPGALDRPLAMRGRRIVGAVLVLVALVVFLREFGLL</sequence>
<accession>A0A1U6IC77</accession>
<dbReference type="Proteomes" id="UP000190989">
    <property type="component" value="Unassembled WGS sequence"/>
</dbReference>
<evidence type="ECO:0000313" key="3">
    <source>
        <dbReference type="Proteomes" id="UP000190989"/>
    </source>
</evidence>
<dbReference type="STRING" id="428990.SAMN06295987_105198"/>
<organism evidence="2 3">
    <name type="scientific">Novosphingobium mathurense</name>
    <dbReference type="NCBI Taxonomy" id="428990"/>
    <lineage>
        <taxon>Bacteria</taxon>
        <taxon>Pseudomonadati</taxon>
        <taxon>Pseudomonadota</taxon>
        <taxon>Alphaproteobacteria</taxon>
        <taxon>Sphingomonadales</taxon>
        <taxon>Sphingomonadaceae</taxon>
        <taxon>Novosphingobium</taxon>
    </lineage>
</organism>
<name>A0A1U6IC77_9SPHN</name>
<reference evidence="3" key="1">
    <citation type="submission" date="2017-02" db="EMBL/GenBank/DDBJ databases">
        <authorList>
            <person name="Varghese N."/>
            <person name="Submissions S."/>
        </authorList>
    </citation>
    <scope>NUCLEOTIDE SEQUENCE [LARGE SCALE GENOMIC DNA]</scope>
    <source>
        <strain evidence="3">SM117</strain>
    </source>
</reference>
<keyword evidence="1" id="KW-1133">Transmembrane helix</keyword>
<feature type="transmembrane region" description="Helical" evidence="1">
    <location>
        <begin position="130"/>
        <end position="150"/>
    </location>
</feature>
<dbReference type="EMBL" id="FVZE01000005">
    <property type="protein sequence ID" value="SLK05587.1"/>
    <property type="molecule type" value="Genomic_DNA"/>
</dbReference>
<dbReference type="AlphaFoldDB" id="A0A1U6IC77"/>
<feature type="transmembrane region" description="Helical" evidence="1">
    <location>
        <begin position="36"/>
        <end position="57"/>
    </location>
</feature>
<feature type="transmembrane region" description="Helical" evidence="1">
    <location>
        <begin position="99"/>
        <end position="124"/>
    </location>
</feature>
<gene>
    <name evidence="2" type="ORF">SAMN06295987_105198</name>
</gene>
<evidence type="ECO:0000256" key="1">
    <source>
        <dbReference type="SAM" id="Phobius"/>
    </source>
</evidence>
<evidence type="ECO:0008006" key="4">
    <source>
        <dbReference type="Google" id="ProtNLM"/>
    </source>
</evidence>
<evidence type="ECO:0000313" key="2">
    <source>
        <dbReference type="EMBL" id="SLK05587.1"/>
    </source>
</evidence>
<keyword evidence="3" id="KW-1185">Reference proteome</keyword>